<evidence type="ECO:0000313" key="9">
    <source>
        <dbReference type="Proteomes" id="UP001501920"/>
    </source>
</evidence>
<dbReference type="SMART" id="SM00409">
    <property type="entry name" value="IG"/>
    <property type="match status" value="3"/>
</dbReference>
<keyword evidence="3" id="KW-1015">Disulfide bond</keyword>
<dbReference type="Gene3D" id="2.60.40.10">
    <property type="entry name" value="Immunoglobulins"/>
    <property type="match status" value="3"/>
</dbReference>
<reference evidence="8 9" key="1">
    <citation type="submission" date="2020-10" db="EMBL/GenBank/DDBJ databases">
        <title>Pygocentrus nattereri (red-bellied piranha) genome, fPygNat1, primary haplotype.</title>
        <authorList>
            <person name="Myers G."/>
            <person name="Meyer A."/>
            <person name="Karagic N."/>
            <person name="Pippel M."/>
            <person name="Winkler S."/>
            <person name="Tracey A."/>
            <person name="Wood J."/>
            <person name="Formenti G."/>
            <person name="Howe K."/>
            <person name="Fedrigo O."/>
            <person name="Jarvis E.D."/>
        </authorList>
    </citation>
    <scope>NUCLEOTIDE SEQUENCE [LARGE SCALE GENOMIC DNA]</scope>
</reference>
<reference evidence="8" key="2">
    <citation type="submission" date="2025-08" db="UniProtKB">
        <authorList>
            <consortium name="Ensembl"/>
        </authorList>
    </citation>
    <scope>IDENTIFICATION</scope>
</reference>
<keyword evidence="9" id="KW-1185">Reference proteome</keyword>
<evidence type="ECO:0000256" key="6">
    <source>
        <dbReference type="SAM" id="Phobius"/>
    </source>
</evidence>
<evidence type="ECO:0000313" key="8">
    <source>
        <dbReference type="Ensembl" id="ENSPNAP00000015342.2"/>
    </source>
</evidence>
<feature type="transmembrane region" description="Helical" evidence="6">
    <location>
        <begin position="404"/>
        <end position="426"/>
    </location>
</feature>
<dbReference type="GO" id="GO:0005911">
    <property type="term" value="C:cell-cell junction"/>
    <property type="evidence" value="ECO:0007669"/>
    <property type="project" value="TreeGrafter"/>
</dbReference>
<reference evidence="8" key="3">
    <citation type="submission" date="2025-09" db="UniProtKB">
        <authorList>
            <consortium name="Ensembl"/>
        </authorList>
    </citation>
    <scope>IDENTIFICATION</scope>
</reference>
<evidence type="ECO:0000256" key="5">
    <source>
        <dbReference type="ARBA" id="ARBA00023319"/>
    </source>
</evidence>
<dbReference type="SMART" id="SM00408">
    <property type="entry name" value="IGc2"/>
    <property type="match status" value="2"/>
</dbReference>
<dbReference type="InterPro" id="IPR007110">
    <property type="entry name" value="Ig-like_dom"/>
</dbReference>
<dbReference type="OMA" id="QCWAEMS"/>
<dbReference type="STRING" id="42514.ENSPNAP00000015342"/>
<gene>
    <name evidence="8" type="primary">VSIG10</name>
</gene>
<evidence type="ECO:0000259" key="7">
    <source>
        <dbReference type="PROSITE" id="PS50835"/>
    </source>
</evidence>
<comment type="subcellular location">
    <subcellularLocation>
        <location evidence="1">Membrane</location>
        <topology evidence="1">Single-pass type I membrane protein</topology>
    </subcellularLocation>
</comment>
<dbReference type="InterPro" id="IPR003598">
    <property type="entry name" value="Ig_sub2"/>
</dbReference>
<keyword evidence="6" id="KW-0812">Transmembrane</keyword>
<dbReference type="Pfam" id="PF13927">
    <property type="entry name" value="Ig_3"/>
    <property type="match status" value="1"/>
</dbReference>
<dbReference type="GO" id="GO:0050839">
    <property type="term" value="F:cell adhesion molecule binding"/>
    <property type="evidence" value="ECO:0007669"/>
    <property type="project" value="TreeGrafter"/>
</dbReference>
<keyword evidence="4" id="KW-0325">Glycoprotein</keyword>
<proteinExistence type="predicted"/>
<name>A0A3B4CTC5_PYGNA</name>
<dbReference type="GeneTree" id="ENSGT00940000159876"/>
<dbReference type="InterPro" id="IPR003599">
    <property type="entry name" value="Ig_sub"/>
</dbReference>
<keyword evidence="5" id="KW-0393">Immunoglobulin domain</keyword>
<evidence type="ECO:0000256" key="2">
    <source>
        <dbReference type="ARBA" id="ARBA00023136"/>
    </source>
</evidence>
<dbReference type="PROSITE" id="PS50835">
    <property type="entry name" value="IG_LIKE"/>
    <property type="match status" value="3"/>
</dbReference>
<dbReference type="Ensembl" id="ENSPNAT00000023518.2">
    <property type="protein sequence ID" value="ENSPNAP00000015342.2"/>
    <property type="gene ID" value="ENSPNAG00000021402.2"/>
</dbReference>
<dbReference type="InterPro" id="IPR013098">
    <property type="entry name" value="Ig_I-set"/>
</dbReference>
<dbReference type="GO" id="GO:0098609">
    <property type="term" value="P:cell-cell adhesion"/>
    <property type="evidence" value="ECO:0007669"/>
    <property type="project" value="TreeGrafter"/>
</dbReference>
<dbReference type="InterPro" id="IPR036179">
    <property type="entry name" value="Ig-like_dom_sf"/>
</dbReference>
<dbReference type="CDD" id="cd00096">
    <property type="entry name" value="Ig"/>
    <property type="match status" value="1"/>
</dbReference>
<feature type="domain" description="Ig-like" evidence="7">
    <location>
        <begin position="33"/>
        <end position="108"/>
    </location>
</feature>
<dbReference type="InterPro" id="IPR013783">
    <property type="entry name" value="Ig-like_fold"/>
</dbReference>
<dbReference type="PANTHER" id="PTHR11640:SF157">
    <property type="entry name" value="V-SET AND IMMUNOGLOBULIN DOMAIN-CONTAINING PROTEIN 10"/>
    <property type="match status" value="1"/>
</dbReference>
<keyword evidence="6" id="KW-1133">Transmembrane helix</keyword>
<dbReference type="PANTHER" id="PTHR11640">
    <property type="entry name" value="NEPHRIN"/>
    <property type="match status" value="1"/>
</dbReference>
<feature type="domain" description="Ig-like" evidence="7">
    <location>
        <begin position="128"/>
        <end position="205"/>
    </location>
</feature>
<keyword evidence="2 6" id="KW-0472">Membrane</keyword>
<dbReference type="InterPro" id="IPR051275">
    <property type="entry name" value="Cell_adhesion_signaling"/>
</dbReference>
<dbReference type="AlphaFoldDB" id="A0A3B4CTC5"/>
<protein>
    <recommendedName>
        <fullName evidence="7">Ig-like domain-containing protein</fullName>
    </recommendedName>
</protein>
<evidence type="ECO:0000256" key="1">
    <source>
        <dbReference type="ARBA" id="ARBA00004479"/>
    </source>
</evidence>
<dbReference type="GO" id="GO:0007416">
    <property type="term" value="P:synapse assembly"/>
    <property type="evidence" value="ECO:0007669"/>
    <property type="project" value="TreeGrafter"/>
</dbReference>
<evidence type="ECO:0000256" key="3">
    <source>
        <dbReference type="ARBA" id="ARBA00023157"/>
    </source>
</evidence>
<evidence type="ECO:0000256" key="4">
    <source>
        <dbReference type="ARBA" id="ARBA00023180"/>
    </source>
</evidence>
<feature type="domain" description="Ig-like" evidence="7">
    <location>
        <begin position="306"/>
        <end position="394"/>
    </location>
</feature>
<sequence>VIILDTMLIYILICLLIINNCRERPLVIIGERGTNVLLPCFSRPANSTLLVTHWKKSGEIAVTRDSAHLLSTGHLSIQDDGSLKITGLMLLDEDEYECDPVPKNDSLSQKILLQVADGPTNMAIKIEPATALLNGTLFVQKGTNISFNCSSESYPSQNLTWYFEDVSRTFGAVPSLHFEISNVNAADQGNYTCKAHNLLSNRTVTQSQELLVYYAPERHPNCNWEQASQPDLVRFSCSWYGGYPTPNLQVFLGSDMLASNVSETLTVTLNRTMLHDDQNITCLGRYSELQPGHEKSCSFTLNSPYPMGMPLVAALEGSDITLSCSEYKSLPPAKTVWQRGKSQEVIVPSSKYTLIAKGPEFTLTIVNVTKDDEGVFFCWSENVLAAKELEVYLTVRSFADSSGAAVGVFISVLIVAAGITVGFLAYSRRDRICLSTGLEDDRTDVLSLVESDEDDVFHDAVPRLSPVSNGHVPTRTTTLVEIHRIQSSE</sequence>
<organism evidence="8 9">
    <name type="scientific">Pygocentrus nattereri</name>
    <name type="common">Red-bellied piranha</name>
    <dbReference type="NCBI Taxonomy" id="42514"/>
    <lineage>
        <taxon>Eukaryota</taxon>
        <taxon>Metazoa</taxon>
        <taxon>Chordata</taxon>
        <taxon>Craniata</taxon>
        <taxon>Vertebrata</taxon>
        <taxon>Euteleostomi</taxon>
        <taxon>Actinopterygii</taxon>
        <taxon>Neopterygii</taxon>
        <taxon>Teleostei</taxon>
        <taxon>Ostariophysi</taxon>
        <taxon>Characiformes</taxon>
        <taxon>Characoidei</taxon>
        <taxon>Pygocentrus</taxon>
    </lineage>
</organism>
<dbReference type="Proteomes" id="UP001501920">
    <property type="component" value="Chromosome 20"/>
</dbReference>
<dbReference type="Pfam" id="PF07679">
    <property type="entry name" value="I-set"/>
    <property type="match status" value="1"/>
</dbReference>
<dbReference type="SUPFAM" id="SSF48726">
    <property type="entry name" value="Immunoglobulin"/>
    <property type="match status" value="3"/>
</dbReference>
<dbReference type="GO" id="GO:0005886">
    <property type="term" value="C:plasma membrane"/>
    <property type="evidence" value="ECO:0007669"/>
    <property type="project" value="TreeGrafter"/>
</dbReference>
<accession>A0A3B4CTC5</accession>